<dbReference type="EMBL" id="JAUYVI010000005">
    <property type="protein sequence ID" value="MDQ7249358.1"/>
    <property type="molecule type" value="Genomic_DNA"/>
</dbReference>
<dbReference type="PROSITE" id="PS51625">
    <property type="entry name" value="SAM_MT_TRMB"/>
    <property type="match status" value="1"/>
</dbReference>
<dbReference type="Proteomes" id="UP001230156">
    <property type="component" value="Unassembled WGS sequence"/>
</dbReference>
<evidence type="ECO:0000256" key="6">
    <source>
        <dbReference type="ARBA" id="ARBA00022694"/>
    </source>
</evidence>
<comment type="catalytic activity">
    <reaction evidence="1 7">
        <text>guanosine(46) in tRNA + S-adenosyl-L-methionine = N(7)-methylguanosine(46) in tRNA + S-adenosyl-L-homocysteine</text>
        <dbReference type="Rhea" id="RHEA:42708"/>
        <dbReference type="Rhea" id="RHEA-COMP:10188"/>
        <dbReference type="Rhea" id="RHEA-COMP:10189"/>
        <dbReference type="ChEBI" id="CHEBI:57856"/>
        <dbReference type="ChEBI" id="CHEBI:59789"/>
        <dbReference type="ChEBI" id="CHEBI:74269"/>
        <dbReference type="ChEBI" id="CHEBI:74480"/>
        <dbReference type="EC" id="2.1.1.33"/>
    </reaction>
</comment>
<dbReference type="CDD" id="cd02440">
    <property type="entry name" value="AdoMet_MTases"/>
    <property type="match status" value="1"/>
</dbReference>
<protein>
    <recommendedName>
        <fullName evidence="7">tRNA (guanine-N(7)-)-methyltransferase</fullName>
        <ecNumber evidence="7">2.1.1.33</ecNumber>
    </recommendedName>
    <alternativeName>
        <fullName evidence="7">tRNA (guanine(46)-N(7))-methyltransferase</fullName>
    </alternativeName>
    <alternativeName>
        <fullName evidence="7">tRNA(m7G46)-methyltransferase</fullName>
    </alternativeName>
</protein>
<feature type="binding site" evidence="7">
    <location>
        <position position="63"/>
    </location>
    <ligand>
        <name>S-adenosyl-L-methionine</name>
        <dbReference type="ChEBI" id="CHEBI:59789"/>
    </ligand>
</feature>
<dbReference type="EC" id="2.1.1.33" evidence="7"/>
<evidence type="ECO:0000313" key="8">
    <source>
        <dbReference type="EMBL" id="MDQ7249358.1"/>
    </source>
</evidence>
<keyword evidence="6 7" id="KW-0819">tRNA processing</keyword>
<comment type="caution">
    <text evidence="7">Lacks conserved residue(s) required for the propagation of feature annotation.</text>
</comment>
<comment type="pathway">
    <text evidence="7">tRNA modification; N(7)-methylguanine-tRNA biosynthesis.</text>
</comment>
<dbReference type="PANTHER" id="PTHR23417:SF14">
    <property type="entry name" value="PENTACOTRIPEPTIDE-REPEAT REGION OF PRORP DOMAIN-CONTAINING PROTEIN"/>
    <property type="match status" value="1"/>
</dbReference>
<feature type="binding site" evidence="7">
    <location>
        <position position="137"/>
    </location>
    <ligand>
        <name>S-adenosyl-L-methionine</name>
        <dbReference type="ChEBI" id="CHEBI:59789"/>
    </ligand>
</feature>
<evidence type="ECO:0000256" key="1">
    <source>
        <dbReference type="ARBA" id="ARBA00000142"/>
    </source>
</evidence>
<dbReference type="Gene3D" id="3.40.50.150">
    <property type="entry name" value="Vaccinia Virus protein VP39"/>
    <property type="match status" value="1"/>
</dbReference>
<keyword evidence="5 7" id="KW-0949">S-adenosyl-L-methionine</keyword>
<keyword evidence="3 7" id="KW-0489">Methyltransferase</keyword>
<keyword evidence="9" id="KW-1185">Reference proteome</keyword>
<dbReference type="Pfam" id="PF02390">
    <property type="entry name" value="Methyltransf_4"/>
    <property type="match status" value="1"/>
</dbReference>
<dbReference type="PANTHER" id="PTHR23417">
    <property type="entry name" value="3-DEOXY-D-MANNO-OCTULOSONIC-ACID TRANSFERASE/TRNA GUANINE-N 7 - -METHYLTRANSFERASE"/>
    <property type="match status" value="1"/>
</dbReference>
<comment type="caution">
    <text evidence="8">The sequence shown here is derived from an EMBL/GenBank/DDBJ whole genome shotgun (WGS) entry which is preliminary data.</text>
</comment>
<feature type="binding site" evidence="7">
    <location>
        <position position="173"/>
    </location>
    <ligand>
        <name>substrate</name>
    </ligand>
</feature>
<feature type="binding site" evidence="7">
    <location>
        <position position="115"/>
    </location>
    <ligand>
        <name>S-adenosyl-L-methionine</name>
        <dbReference type="ChEBI" id="CHEBI:59789"/>
    </ligand>
</feature>
<dbReference type="NCBIfam" id="TIGR00091">
    <property type="entry name" value="tRNA (guanosine(46)-N7)-methyltransferase TrmB"/>
    <property type="match status" value="1"/>
</dbReference>
<evidence type="ECO:0000313" key="9">
    <source>
        <dbReference type="Proteomes" id="UP001230156"/>
    </source>
</evidence>
<evidence type="ECO:0000256" key="5">
    <source>
        <dbReference type="ARBA" id="ARBA00022691"/>
    </source>
</evidence>
<feature type="binding site" evidence="7">
    <location>
        <position position="141"/>
    </location>
    <ligand>
        <name>substrate</name>
    </ligand>
</feature>
<evidence type="ECO:0000256" key="3">
    <source>
        <dbReference type="ARBA" id="ARBA00022603"/>
    </source>
</evidence>
<proteinExistence type="inferred from homology"/>
<gene>
    <name evidence="7 8" type="primary">trmB</name>
    <name evidence="8" type="ORF">Q8A70_16845</name>
</gene>
<evidence type="ECO:0000256" key="7">
    <source>
        <dbReference type="HAMAP-Rule" id="MF_01057"/>
    </source>
</evidence>
<comment type="similarity">
    <text evidence="7">Belongs to the class I-like SAM-binding methyltransferase superfamily. TrmB family.</text>
</comment>
<sequence>MPGAEKQRQAFQFYGRRKGRPLRKGRQSLFDELLPRITIPLSEAAPLDPAALFVPEPRAVWLEIGFGGGEHLAHQAATHPDVGLLGCEVFESGIASGLSHIAERDLENIRIHPEDARVLLAALKPRSLDRVFLLFPDPWPKRRHAQRRFVNRGNLDRLSELIVPGGELRIASDDPTYVEWVLQHVPVHPAFEWLARGPADWLDRPTDAIETRYEKKAREAGRVPHFFRFRRR</sequence>
<organism evidence="8 9">
    <name type="scientific">Dongia sedimenti</name>
    <dbReference type="NCBI Taxonomy" id="3064282"/>
    <lineage>
        <taxon>Bacteria</taxon>
        <taxon>Pseudomonadati</taxon>
        <taxon>Pseudomonadota</taxon>
        <taxon>Alphaproteobacteria</taxon>
        <taxon>Rhodospirillales</taxon>
        <taxon>Dongiaceae</taxon>
        <taxon>Dongia</taxon>
    </lineage>
</organism>
<dbReference type="InterPro" id="IPR055361">
    <property type="entry name" value="tRNA_methyltr_TrmB_bact"/>
</dbReference>
<evidence type="ECO:0000256" key="4">
    <source>
        <dbReference type="ARBA" id="ARBA00022679"/>
    </source>
</evidence>
<reference evidence="9" key="1">
    <citation type="submission" date="2023-08" db="EMBL/GenBank/DDBJ databases">
        <title>Rhodospirillaceae gen. nov., a novel taxon isolated from the Yangtze River Yuezi River estuary sludge.</title>
        <authorList>
            <person name="Ruan L."/>
        </authorList>
    </citation>
    <scope>NUCLEOTIDE SEQUENCE [LARGE SCALE GENOMIC DNA]</scope>
    <source>
        <strain evidence="9">R-7</strain>
    </source>
</reference>
<dbReference type="RefSeq" id="WP_379957249.1">
    <property type="nucleotide sequence ID" value="NZ_JAUYVI010000005.1"/>
</dbReference>
<comment type="function">
    <text evidence="2 7">Catalyzes the formation of N(7)-methylguanine at position 46 (m7G46) in tRNA.</text>
</comment>
<accession>A0ABU0YRV0</accession>
<dbReference type="SUPFAM" id="SSF53335">
    <property type="entry name" value="S-adenosyl-L-methionine-dependent methyltransferases"/>
    <property type="match status" value="1"/>
</dbReference>
<dbReference type="HAMAP" id="MF_01057">
    <property type="entry name" value="tRNA_methyltr_TrmB"/>
    <property type="match status" value="1"/>
</dbReference>
<dbReference type="InterPro" id="IPR003358">
    <property type="entry name" value="tRNA_(Gua-N-7)_MeTrfase_Trmb"/>
</dbReference>
<dbReference type="GO" id="GO:0008176">
    <property type="term" value="F:tRNA (guanine(46)-N7)-methyltransferase activity"/>
    <property type="evidence" value="ECO:0007669"/>
    <property type="project" value="UniProtKB-EC"/>
</dbReference>
<dbReference type="InterPro" id="IPR029063">
    <property type="entry name" value="SAM-dependent_MTases_sf"/>
</dbReference>
<feature type="binding site" evidence="7">
    <location>
        <begin position="211"/>
        <end position="214"/>
    </location>
    <ligand>
        <name>substrate</name>
    </ligand>
</feature>
<feature type="binding site" evidence="7">
    <location>
        <position position="88"/>
    </location>
    <ligand>
        <name>S-adenosyl-L-methionine</name>
        <dbReference type="ChEBI" id="CHEBI:59789"/>
    </ligand>
</feature>
<name>A0ABU0YRV0_9PROT</name>
<evidence type="ECO:0000256" key="2">
    <source>
        <dbReference type="ARBA" id="ARBA00003015"/>
    </source>
</evidence>
<keyword evidence="4 7" id="KW-0808">Transferase</keyword>